<evidence type="ECO:0000313" key="2">
    <source>
        <dbReference type="Proteomes" id="UP000444721"/>
    </source>
</evidence>
<name>A0A6A5CBU7_NAEFO</name>
<dbReference type="VEuPathDB" id="AmoebaDB:NfTy_030960"/>
<comment type="caution">
    <text evidence="1">The sequence shown here is derived from an EMBL/GenBank/DDBJ whole genome shotgun (WGS) entry which is preliminary data.</text>
</comment>
<gene>
    <name evidence="1" type="ORF">FDP41_000650</name>
</gene>
<dbReference type="AlphaFoldDB" id="A0A6A5CBU7"/>
<accession>A0A6A5CBU7</accession>
<dbReference type="EMBL" id="VFQX01000002">
    <property type="protein sequence ID" value="KAF0984751.1"/>
    <property type="molecule type" value="Genomic_DNA"/>
</dbReference>
<dbReference type="Proteomes" id="UP000444721">
    <property type="component" value="Unassembled WGS sequence"/>
</dbReference>
<dbReference type="InterPro" id="IPR008949">
    <property type="entry name" value="Isoprenoid_synthase_dom_sf"/>
</dbReference>
<sequence>MKRFSLSLRSLSEQHLLTRSSLSQSLKFENNLWNISKALQYSGRVEKKFISNETQDMKSYYHERCMNHLLSLCQNCGIIPGSNLSALEMLRKKLEKNDSMGLIFNCFCPLNVTKEKSELEFIELKFITDFYFFLFSIDDRIDNCIKNEEDVKKRDNLLDHCIKALRSNRFKNDHCEDLFSKQNVDPHVKYISHLMCELHQITSNQRVIDRFITEMENFFNIGIRQGDDISETPEQYLERRLYDSATFCAAPIIELCATENGSGLSIEEYQTHRSLFEKAERLCSLVLSLVNDLLSYHKDVLLPHDYNVLGGDINLSYLQVLLKHSRGMTLEEASRICLRDIARYRLEFDQLVQQQQQPESSALSHHQFLYIKALERYMDELCTWMCHSKRYRHPNQPFEELRM</sequence>
<organism evidence="1 2">
    <name type="scientific">Naegleria fowleri</name>
    <name type="common">Brain eating amoeba</name>
    <dbReference type="NCBI Taxonomy" id="5763"/>
    <lineage>
        <taxon>Eukaryota</taxon>
        <taxon>Discoba</taxon>
        <taxon>Heterolobosea</taxon>
        <taxon>Tetramitia</taxon>
        <taxon>Eutetramitia</taxon>
        <taxon>Vahlkampfiidae</taxon>
        <taxon>Naegleria</taxon>
    </lineage>
</organism>
<evidence type="ECO:0000313" key="1">
    <source>
        <dbReference type="EMBL" id="KAF0984751.1"/>
    </source>
</evidence>
<dbReference type="VEuPathDB" id="AmoebaDB:NF0092780"/>
<dbReference type="Pfam" id="PF19086">
    <property type="entry name" value="Terpene_syn_C_2"/>
    <property type="match status" value="1"/>
</dbReference>
<reference evidence="1 2" key="1">
    <citation type="journal article" date="2019" name="Sci. Rep.">
        <title>Nanopore sequencing improves the draft genome of the human pathogenic amoeba Naegleria fowleri.</title>
        <authorList>
            <person name="Liechti N."/>
            <person name="Schurch N."/>
            <person name="Bruggmann R."/>
            <person name="Wittwer M."/>
        </authorList>
    </citation>
    <scope>NUCLEOTIDE SEQUENCE [LARGE SCALE GENOMIC DNA]</scope>
    <source>
        <strain evidence="1 2">ATCC 30894</strain>
    </source>
</reference>
<evidence type="ECO:0008006" key="3">
    <source>
        <dbReference type="Google" id="ProtNLM"/>
    </source>
</evidence>
<keyword evidence="2" id="KW-1185">Reference proteome</keyword>
<dbReference type="Gene3D" id="1.10.600.10">
    <property type="entry name" value="Farnesyl Diphosphate Synthase"/>
    <property type="match status" value="1"/>
</dbReference>
<dbReference type="GeneID" id="68107868"/>
<proteinExistence type="predicted"/>
<dbReference type="OrthoDB" id="10563331at2759"/>
<protein>
    <recommendedName>
        <fullName evidence="3">Terpene synthase</fullName>
    </recommendedName>
</protein>
<dbReference type="VEuPathDB" id="AmoebaDB:FDP41_000650"/>
<dbReference type="RefSeq" id="XP_044569464.1">
    <property type="nucleotide sequence ID" value="XM_044710142.1"/>
</dbReference>
<dbReference type="SUPFAM" id="SSF48576">
    <property type="entry name" value="Terpenoid synthases"/>
    <property type="match status" value="1"/>
</dbReference>